<reference evidence="5 6" key="1">
    <citation type="submission" date="2018-02" db="EMBL/GenBank/DDBJ databases">
        <authorList>
            <person name="Cohen D.B."/>
            <person name="Kent A.D."/>
        </authorList>
    </citation>
    <scope>NUCLEOTIDE SEQUENCE [LARGE SCALE GENOMIC DNA]</scope>
    <source>
        <strain evidence="5 6">CCAP 1448/3</strain>
    </source>
</reference>
<dbReference type="Proteomes" id="UP000238762">
    <property type="component" value="Unassembled WGS sequence"/>
</dbReference>
<dbReference type="InterPro" id="IPR011006">
    <property type="entry name" value="CheY-like_superfamily"/>
</dbReference>
<reference evidence="5 6" key="2">
    <citation type="submission" date="2018-03" db="EMBL/GenBank/DDBJ databases">
        <title>The ancient ancestry and fast evolution of plastids.</title>
        <authorList>
            <person name="Moore K.R."/>
            <person name="Magnabosco C."/>
            <person name="Momper L."/>
            <person name="Gold D.A."/>
            <person name="Bosak T."/>
            <person name="Fournier G.P."/>
        </authorList>
    </citation>
    <scope>NUCLEOTIDE SEQUENCE [LARGE SCALE GENOMIC DNA]</scope>
    <source>
        <strain evidence="5 6">CCAP 1448/3</strain>
    </source>
</reference>
<keyword evidence="6" id="KW-1185">Reference proteome</keyword>
<dbReference type="InterPro" id="IPR050595">
    <property type="entry name" value="Bact_response_regulator"/>
</dbReference>
<dbReference type="Gene3D" id="3.40.50.2300">
    <property type="match status" value="1"/>
</dbReference>
<evidence type="ECO:0000256" key="2">
    <source>
        <dbReference type="PROSITE-ProRule" id="PRU00169"/>
    </source>
</evidence>
<dbReference type="InterPro" id="IPR001789">
    <property type="entry name" value="Sig_transdc_resp-reg_receiver"/>
</dbReference>
<evidence type="ECO:0000313" key="6">
    <source>
        <dbReference type="Proteomes" id="UP000238762"/>
    </source>
</evidence>
<dbReference type="PANTHER" id="PTHR44591:SF23">
    <property type="entry name" value="CHEY SUBFAMILY"/>
    <property type="match status" value="1"/>
</dbReference>
<evidence type="ECO:0000256" key="1">
    <source>
        <dbReference type="ARBA" id="ARBA00022553"/>
    </source>
</evidence>
<dbReference type="Pfam" id="PF00072">
    <property type="entry name" value="Response_reg"/>
    <property type="match status" value="1"/>
</dbReference>
<proteinExistence type="predicted"/>
<dbReference type="EMBL" id="PVWJ01000003">
    <property type="protein sequence ID" value="PSB05108.1"/>
    <property type="molecule type" value="Genomic_DNA"/>
</dbReference>
<gene>
    <name evidence="5" type="ORF">C7B64_00965</name>
</gene>
<evidence type="ECO:0000313" key="5">
    <source>
        <dbReference type="EMBL" id="PSB05108.1"/>
    </source>
</evidence>
<dbReference type="SUPFAM" id="SSF52172">
    <property type="entry name" value="CheY-like"/>
    <property type="match status" value="1"/>
</dbReference>
<name>A0A2T1CAB9_9CYAN</name>
<feature type="modified residue" description="4-aspartylphosphate" evidence="2">
    <location>
        <position position="54"/>
    </location>
</feature>
<feature type="coiled-coil region" evidence="3">
    <location>
        <begin position="148"/>
        <end position="175"/>
    </location>
</feature>
<dbReference type="PROSITE" id="PS50110">
    <property type="entry name" value="RESPONSE_REGULATORY"/>
    <property type="match status" value="1"/>
</dbReference>
<evidence type="ECO:0000256" key="3">
    <source>
        <dbReference type="SAM" id="Coils"/>
    </source>
</evidence>
<sequence>MASQKVLIIDDGKTIRMQIKDMLPSGNFQVLEAKDGMEGLSMIREERPNLILLDCFMPRMNGWEVLDELEAQKDLVGIPLIIMSGRKEEAKDKIPHLDEAFEFLEKPFDQKTLIAAIKSAVAKAKWRQKNGGSSYEQTVSSSQDAKEINQLKATVNALVQQNIKLQSEVEQLKKQVNQIVTFIKQKMG</sequence>
<dbReference type="CDD" id="cd00156">
    <property type="entry name" value="REC"/>
    <property type="match status" value="1"/>
</dbReference>
<keyword evidence="1 2" id="KW-0597">Phosphoprotein</keyword>
<dbReference type="PANTHER" id="PTHR44591">
    <property type="entry name" value="STRESS RESPONSE REGULATOR PROTEIN 1"/>
    <property type="match status" value="1"/>
</dbReference>
<comment type="caution">
    <text evidence="5">The sequence shown here is derived from an EMBL/GenBank/DDBJ whole genome shotgun (WGS) entry which is preliminary data.</text>
</comment>
<dbReference type="RefSeq" id="WP_106286795.1">
    <property type="nucleotide sequence ID" value="NZ_CAWNTC010000123.1"/>
</dbReference>
<accession>A0A2T1CAB9</accession>
<dbReference type="AlphaFoldDB" id="A0A2T1CAB9"/>
<dbReference type="SMART" id="SM00448">
    <property type="entry name" value="REC"/>
    <property type="match status" value="1"/>
</dbReference>
<keyword evidence="3" id="KW-0175">Coiled coil</keyword>
<organism evidence="5 6">
    <name type="scientific">Merismopedia glauca CCAP 1448/3</name>
    <dbReference type="NCBI Taxonomy" id="1296344"/>
    <lineage>
        <taxon>Bacteria</taxon>
        <taxon>Bacillati</taxon>
        <taxon>Cyanobacteriota</taxon>
        <taxon>Cyanophyceae</taxon>
        <taxon>Synechococcales</taxon>
        <taxon>Merismopediaceae</taxon>
        <taxon>Merismopedia</taxon>
    </lineage>
</organism>
<feature type="domain" description="Response regulatory" evidence="4">
    <location>
        <begin position="5"/>
        <end position="121"/>
    </location>
</feature>
<dbReference type="GO" id="GO:0000160">
    <property type="term" value="P:phosphorelay signal transduction system"/>
    <property type="evidence" value="ECO:0007669"/>
    <property type="project" value="InterPro"/>
</dbReference>
<protein>
    <submittedName>
        <fullName evidence="5">Two-component system response regulator</fullName>
    </submittedName>
</protein>
<dbReference type="OrthoDB" id="9773113at2"/>
<evidence type="ECO:0000259" key="4">
    <source>
        <dbReference type="PROSITE" id="PS50110"/>
    </source>
</evidence>